<dbReference type="InterPro" id="IPR010280">
    <property type="entry name" value="U5_MeTrfase_fam"/>
</dbReference>
<dbReference type="EC" id="2.1.1.190" evidence="9"/>
<comment type="catalytic activity">
    <reaction evidence="9">
        <text>uridine(1939) in 23S rRNA + S-adenosyl-L-methionine = 5-methyluridine(1939) in 23S rRNA + S-adenosyl-L-homocysteine + H(+)</text>
        <dbReference type="Rhea" id="RHEA:42908"/>
        <dbReference type="Rhea" id="RHEA-COMP:10278"/>
        <dbReference type="Rhea" id="RHEA-COMP:10279"/>
        <dbReference type="ChEBI" id="CHEBI:15378"/>
        <dbReference type="ChEBI" id="CHEBI:57856"/>
        <dbReference type="ChEBI" id="CHEBI:59789"/>
        <dbReference type="ChEBI" id="CHEBI:65315"/>
        <dbReference type="ChEBI" id="CHEBI:74447"/>
        <dbReference type="EC" id="2.1.1.190"/>
    </reaction>
</comment>
<dbReference type="InterPro" id="IPR002792">
    <property type="entry name" value="TRAM_dom"/>
</dbReference>
<evidence type="ECO:0000256" key="3">
    <source>
        <dbReference type="ARBA" id="ARBA00022603"/>
    </source>
</evidence>
<sequence>MSGPTHAALRHVARLDQTPFPADILDLSHDGRGVARRDNGKAVFIAGALPDEKVMAKQTARSRNFDEAVALEVLQASADRVAPRCPHFGTCGGCALQHLEESKQILAKQRVLRENFERIGHVAPESWLPPLTDAAWGYRRKGRFSVRRVEKKDKTLVGFRENDPRFVADLSVCYTVIPQIGDRIVALSALIDGLDGRRDIPQIEFIAGDDTIALVFRHLLPLSNQDRDALVAFGQSHGFAIFLQPGGVDSVHAVWPESPPLTFRLPAWDVELKFRPLDFIQVNAGLNQKMIALALDLLGAQADERVLDLFCGLGNFTLPLARVAREVVGVEGEAGLVARARENAAHNGLTNAQFHAADLAQDLGGHAWMRAGFDKLLLDPPRSGADVVLKQLPLKGLKRIVYVSCHPASLARDAGYLVNERGWKLRSAGVMDMFPHTAHVESIAMFEPK</sequence>
<evidence type="ECO:0000256" key="2">
    <source>
        <dbReference type="ARBA" id="ARBA00022552"/>
    </source>
</evidence>
<dbReference type="CDD" id="cd02440">
    <property type="entry name" value="AdoMet_MTases"/>
    <property type="match status" value="1"/>
</dbReference>
<dbReference type="PROSITE" id="PS51687">
    <property type="entry name" value="SAM_MT_RNA_M5U"/>
    <property type="match status" value="1"/>
</dbReference>
<dbReference type="PANTHER" id="PTHR11061:SF49">
    <property type="entry name" value="23S RRNA (URACIL(1939)-C(5))-METHYLTRANSFERASE RLMD"/>
    <property type="match status" value="1"/>
</dbReference>
<evidence type="ECO:0000256" key="10">
    <source>
        <dbReference type="PROSITE-ProRule" id="PRU01024"/>
    </source>
</evidence>
<protein>
    <recommendedName>
        <fullName evidence="9">23S rRNA (uracil(1939)-C(5))-methyltransferase RlmD</fullName>
        <ecNumber evidence="9">2.1.1.190</ecNumber>
    </recommendedName>
    <alternativeName>
        <fullName evidence="9">23S rRNA(m5U1939)-methyltransferase</fullName>
    </alternativeName>
</protein>
<evidence type="ECO:0000313" key="13">
    <source>
        <dbReference type="EMBL" id="MCL1633999.1"/>
    </source>
</evidence>
<feature type="binding site" evidence="9">
    <location>
        <position position="91"/>
    </location>
    <ligand>
        <name>[4Fe-4S] cluster</name>
        <dbReference type="ChEBI" id="CHEBI:49883"/>
    </ligand>
</feature>
<dbReference type="Pfam" id="PF05958">
    <property type="entry name" value="tRNA_U5-meth_tr"/>
    <property type="match status" value="1"/>
</dbReference>
<organism evidence="13 14">
    <name type="scientific">Luteimonas galliterrae</name>
    <dbReference type="NCBI Taxonomy" id="2940486"/>
    <lineage>
        <taxon>Bacteria</taxon>
        <taxon>Pseudomonadati</taxon>
        <taxon>Pseudomonadota</taxon>
        <taxon>Gammaproteobacteria</taxon>
        <taxon>Lysobacterales</taxon>
        <taxon>Lysobacteraceae</taxon>
        <taxon>Luteimonas</taxon>
    </lineage>
</organism>
<reference evidence="13 14" key="1">
    <citation type="submission" date="2022-05" db="EMBL/GenBank/DDBJ databases">
        <title>Luteimonas sp. SX5, whole genome shotgun sequencing project.</title>
        <authorList>
            <person name="Zhao G."/>
            <person name="Shen L."/>
        </authorList>
    </citation>
    <scope>NUCLEOTIDE SEQUENCE [LARGE SCALE GENOMIC DNA]</scope>
    <source>
        <strain evidence="13 14">SX5</strain>
    </source>
</reference>
<dbReference type="GO" id="GO:0032259">
    <property type="term" value="P:methylation"/>
    <property type="evidence" value="ECO:0007669"/>
    <property type="project" value="UniProtKB-KW"/>
</dbReference>
<feature type="binding site" evidence="9">
    <location>
        <position position="173"/>
    </location>
    <ligand>
        <name>[4Fe-4S] cluster</name>
        <dbReference type="ChEBI" id="CHEBI:49883"/>
    </ligand>
</feature>
<keyword evidence="2 9" id="KW-0698">rRNA processing</keyword>
<feature type="binding site" evidence="9">
    <location>
        <position position="315"/>
    </location>
    <ligand>
        <name>S-adenosyl-L-methionine</name>
        <dbReference type="ChEBI" id="CHEBI:59789"/>
    </ligand>
</feature>
<accession>A0ABT0MGK2</accession>
<keyword evidence="3 9" id="KW-0489">Methyltransferase</keyword>
<dbReference type="Gene3D" id="3.40.50.150">
    <property type="entry name" value="Vaccinia Virus protein VP39"/>
    <property type="match status" value="1"/>
</dbReference>
<evidence type="ECO:0000256" key="6">
    <source>
        <dbReference type="ARBA" id="ARBA00022723"/>
    </source>
</evidence>
<evidence type="ECO:0000259" key="12">
    <source>
        <dbReference type="PROSITE" id="PS50926"/>
    </source>
</evidence>
<feature type="domain" description="TRAM" evidence="12">
    <location>
        <begin position="12"/>
        <end position="72"/>
    </location>
</feature>
<feature type="binding site" evidence="9 10">
    <location>
        <position position="379"/>
    </location>
    <ligand>
        <name>S-adenosyl-L-methionine</name>
        <dbReference type="ChEBI" id="CHEBI:59789"/>
    </ligand>
</feature>
<dbReference type="InterPro" id="IPR012340">
    <property type="entry name" value="NA-bd_OB-fold"/>
</dbReference>
<keyword evidence="7 9" id="KW-0408">Iron</keyword>
<name>A0ABT0MGK2_9GAMM</name>
<feature type="binding site" evidence="9">
    <location>
        <position position="94"/>
    </location>
    <ligand>
        <name>[4Fe-4S] cluster</name>
        <dbReference type="ChEBI" id="CHEBI:49883"/>
    </ligand>
</feature>
<dbReference type="SUPFAM" id="SSF50249">
    <property type="entry name" value="Nucleic acid-binding proteins"/>
    <property type="match status" value="1"/>
</dbReference>
<evidence type="ECO:0000256" key="11">
    <source>
        <dbReference type="PROSITE-ProRule" id="PRU10015"/>
    </source>
</evidence>
<keyword evidence="6 9" id="KW-0479">Metal-binding</keyword>
<keyword evidence="5 9" id="KW-0949">S-adenosyl-L-methionine</keyword>
<dbReference type="RefSeq" id="WP_249472014.1">
    <property type="nucleotide sequence ID" value="NZ_JAMBEP010000001.1"/>
</dbReference>
<dbReference type="PANTHER" id="PTHR11061">
    <property type="entry name" value="RNA M5U METHYLTRANSFERASE"/>
    <property type="match status" value="1"/>
</dbReference>
<dbReference type="GO" id="GO:0008168">
    <property type="term" value="F:methyltransferase activity"/>
    <property type="evidence" value="ECO:0007669"/>
    <property type="project" value="UniProtKB-KW"/>
</dbReference>
<evidence type="ECO:0000256" key="9">
    <source>
        <dbReference type="HAMAP-Rule" id="MF_01010"/>
    </source>
</evidence>
<comment type="caution">
    <text evidence="13">The sequence shown here is derived from an EMBL/GenBank/DDBJ whole genome shotgun (WGS) entry which is preliminary data.</text>
</comment>
<keyword evidence="14" id="KW-1185">Reference proteome</keyword>
<dbReference type="HAMAP" id="MF_01010">
    <property type="entry name" value="23SrRNA_methyltr_RlmD"/>
    <property type="match status" value="1"/>
</dbReference>
<evidence type="ECO:0000256" key="8">
    <source>
        <dbReference type="ARBA" id="ARBA00023014"/>
    </source>
</evidence>
<evidence type="ECO:0000256" key="5">
    <source>
        <dbReference type="ARBA" id="ARBA00022691"/>
    </source>
</evidence>
<dbReference type="NCBIfam" id="NF009639">
    <property type="entry name" value="PRK13168.1"/>
    <property type="match status" value="1"/>
</dbReference>
<evidence type="ECO:0000256" key="7">
    <source>
        <dbReference type="ARBA" id="ARBA00023004"/>
    </source>
</evidence>
<evidence type="ECO:0000256" key="1">
    <source>
        <dbReference type="ARBA" id="ARBA00022485"/>
    </source>
</evidence>
<dbReference type="PROSITE" id="PS01231">
    <property type="entry name" value="TRMA_2"/>
    <property type="match status" value="1"/>
</dbReference>
<keyword evidence="8 9" id="KW-0411">Iron-sulfur</keyword>
<dbReference type="InterPro" id="IPR030390">
    <property type="entry name" value="MeTrfase_TrmA_AS"/>
</dbReference>
<dbReference type="SUPFAM" id="SSF53335">
    <property type="entry name" value="S-adenosyl-L-methionine-dependent methyltransferases"/>
    <property type="match status" value="1"/>
</dbReference>
<dbReference type="InterPro" id="IPR001566">
    <property type="entry name" value="23S_rRNA_MeTrfase_RlmD"/>
</dbReference>
<feature type="binding site" evidence="9 10">
    <location>
        <position position="331"/>
    </location>
    <ligand>
        <name>S-adenosyl-L-methionine</name>
        <dbReference type="ChEBI" id="CHEBI:59789"/>
    </ligand>
</feature>
<dbReference type="NCBIfam" id="TIGR00479">
    <property type="entry name" value="rumA"/>
    <property type="match status" value="1"/>
</dbReference>
<dbReference type="PROSITE" id="PS01230">
    <property type="entry name" value="TRMA_1"/>
    <property type="match status" value="1"/>
</dbReference>
<dbReference type="EMBL" id="JAMBEP010000001">
    <property type="protein sequence ID" value="MCL1633999.1"/>
    <property type="molecule type" value="Genomic_DNA"/>
</dbReference>
<evidence type="ECO:0000313" key="14">
    <source>
        <dbReference type="Proteomes" id="UP001431217"/>
    </source>
</evidence>
<comment type="similarity">
    <text evidence="9">Belongs to the class I-like SAM-binding methyltransferase superfamily. RNA M5U methyltransferase family. RlmD subfamily.</text>
</comment>
<dbReference type="Pfam" id="PF01938">
    <property type="entry name" value="TRAM"/>
    <property type="match status" value="1"/>
</dbReference>
<feature type="binding site" evidence="9 10">
    <location>
        <position position="281"/>
    </location>
    <ligand>
        <name>S-adenosyl-L-methionine</name>
        <dbReference type="ChEBI" id="CHEBI:59789"/>
    </ligand>
</feature>
<dbReference type="Gene3D" id="2.40.50.140">
    <property type="entry name" value="Nucleic acid-binding proteins"/>
    <property type="match status" value="1"/>
</dbReference>
<evidence type="ECO:0000256" key="4">
    <source>
        <dbReference type="ARBA" id="ARBA00022679"/>
    </source>
</evidence>
<dbReference type="PROSITE" id="PS50926">
    <property type="entry name" value="TRAM"/>
    <property type="match status" value="1"/>
</dbReference>
<comment type="function">
    <text evidence="9">Catalyzes the formation of 5-methyl-uridine at position 1939 (m5U1939) in 23S rRNA.</text>
</comment>
<dbReference type="Gene3D" id="2.40.50.1070">
    <property type="match status" value="1"/>
</dbReference>
<proteinExistence type="inferred from homology"/>
<dbReference type="InterPro" id="IPR030391">
    <property type="entry name" value="MeTrfase_TrmA_CS"/>
</dbReference>
<dbReference type="Proteomes" id="UP001431217">
    <property type="component" value="Unassembled WGS sequence"/>
</dbReference>
<gene>
    <name evidence="9 13" type="primary">rlmD</name>
    <name evidence="13" type="ORF">M2650_04995</name>
</gene>
<feature type="binding site" evidence="9">
    <location>
        <position position="358"/>
    </location>
    <ligand>
        <name>S-adenosyl-L-methionine</name>
        <dbReference type="ChEBI" id="CHEBI:59789"/>
    </ligand>
</feature>
<feature type="active site" evidence="11">
    <location>
        <position position="405"/>
    </location>
</feature>
<feature type="binding site" evidence="9">
    <location>
        <position position="85"/>
    </location>
    <ligand>
        <name>[4Fe-4S] cluster</name>
        <dbReference type="ChEBI" id="CHEBI:49883"/>
    </ligand>
</feature>
<feature type="binding site" evidence="9 10">
    <location>
        <position position="310"/>
    </location>
    <ligand>
        <name>S-adenosyl-L-methionine</name>
        <dbReference type="ChEBI" id="CHEBI:59789"/>
    </ligand>
</feature>
<feature type="active site" description="Nucleophile" evidence="9 10">
    <location>
        <position position="405"/>
    </location>
</feature>
<dbReference type="InterPro" id="IPR029063">
    <property type="entry name" value="SAM-dependent_MTases_sf"/>
</dbReference>
<keyword evidence="1 9" id="KW-0004">4Fe-4S</keyword>
<keyword evidence="4 9" id="KW-0808">Transferase</keyword>